<reference evidence="2" key="1">
    <citation type="journal article" date="2023" name="Nat. Plants">
        <title>Single-cell RNA sequencing provides a high-resolution roadmap for understanding the multicellular compartmentation of specialized metabolism.</title>
        <authorList>
            <person name="Sun S."/>
            <person name="Shen X."/>
            <person name="Li Y."/>
            <person name="Li Y."/>
            <person name="Wang S."/>
            <person name="Li R."/>
            <person name="Zhang H."/>
            <person name="Shen G."/>
            <person name="Guo B."/>
            <person name="Wei J."/>
            <person name="Xu J."/>
            <person name="St-Pierre B."/>
            <person name="Chen S."/>
            <person name="Sun C."/>
        </authorList>
    </citation>
    <scope>NUCLEOTIDE SEQUENCE [LARGE SCALE GENOMIC DNA]</scope>
</reference>
<dbReference type="Proteomes" id="UP001060085">
    <property type="component" value="Linkage Group LG04"/>
</dbReference>
<evidence type="ECO:0000313" key="1">
    <source>
        <dbReference type="EMBL" id="KAI5666795.1"/>
    </source>
</evidence>
<evidence type="ECO:0000313" key="2">
    <source>
        <dbReference type="Proteomes" id="UP001060085"/>
    </source>
</evidence>
<gene>
    <name evidence="1" type="ORF">M9H77_16648</name>
</gene>
<proteinExistence type="predicted"/>
<accession>A0ACC0B2C6</accession>
<dbReference type="EMBL" id="CM044704">
    <property type="protein sequence ID" value="KAI5666795.1"/>
    <property type="molecule type" value="Genomic_DNA"/>
</dbReference>
<keyword evidence="2" id="KW-1185">Reference proteome</keyword>
<comment type="caution">
    <text evidence="1">The sequence shown here is derived from an EMBL/GenBank/DDBJ whole genome shotgun (WGS) entry which is preliminary data.</text>
</comment>
<name>A0ACC0B2C6_CATRO</name>
<protein>
    <submittedName>
        <fullName evidence="1">Uncharacterized protein</fullName>
    </submittedName>
</protein>
<organism evidence="1 2">
    <name type="scientific">Catharanthus roseus</name>
    <name type="common">Madagascar periwinkle</name>
    <name type="synonym">Vinca rosea</name>
    <dbReference type="NCBI Taxonomy" id="4058"/>
    <lineage>
        <taxon>Eukaryota</taxon>
        <taxon>Viridiplantae</taxon>
        <taxon>Streptophyta</taxon>
        <taxon>Embryophyta</taxon>
        <taxon>Tracheophyta</taxon>
        <taxon>Spermatophyta</taxon>
        <taxon>Magnoliopsida</taxon>
        <taxon>eudicotyledons</taxon>
        <taxon>Gunneridae</taxon>
        <taxon>Pentapetalae</taxon>
        <taxon>asterids</taxon>
        <taxon>lamiids</taxon>
        <taxon>Gentianales</taxon>
        <taxon>Apocynaceae</taxon>
        <taxon>Rauvolfioideae</taxon>
        <taxon>Vinceae</taxon>
        <taxon>Catharanthinae</taxon>
        <taxon>Catharanthus</taxon>
    </lineage>
</organism>
<sequence length="154" mass="16776">MFATGEYGRGLRTIRFVCPSVSAEGTAKYQELTMNAERLHTETSSCILTDEQLMFEAAGGNDKGHVYGFGSQSDTITMEHQEGNSSSSSVPFLWGYMQQAQDKFADFMTSFAFQCGMQLDSIPILFPPFLLPDDDATSQPPIGPPSSSSSHPPT</sequence>